<feature type="domain" description="Peptidase S74" evidence="1">
    <location>
        <begin position="195"/>
        <end position="340"/>
    </location>
</feature>
<dbReference type="OrthoDB" id="6054389at2"/>
<dbReference type="AlphaFoldDB" id="A0A514BU56"/>
<dbReference type="EMBL" id="CP041242">
    <property type="protein sequence ID" value="QDH70835.1"/>
    <property type="molecule type" value="Genomic_DNA"/>
</dbReference>
<gene>
    <name evidence="2" type="ORF">FKV23_12650</name>
</gene>
<dbReference type="SUPFAM" id="SSF69349">
    <property type="entry name" value="Phage fibre proteins"/>
    <property type="match status" value="1"/>
</dbReference>
<protein>
    <submittedName>
        <fullName evidence="2">Tail fiber domain-containing protein</fullName>
    </submittedName>
</protein>
<dbReference type="Pfam" id="PF13884">
    <property type="entry name" value="Peptidase_S74"/>
    <property type="match status" value="1"/>
</dbReference>
<keyword evidence="3" id="KW-1185">Reference proteome</keyword>
<evidence type="ECO:0000313" key="2">
    <source>
        <dbReference type="EMBL" id="QDH70835.1"/>
    </source>
</evidence>
<accession>A0A514BU56</accession>
<evidence type="ECO:0000259" key="1">
    <source>
        <dbReference type="PROSITE" id="PS51688"/>
    </source>
</evidence>
<evidence type="ECO:0000313" key="3">
    <source>
        <dbReference type="Proteomes" id="UP000317199"/>
    </source>
</evidence>
<dbReference type="CDD" id="cd10144">
    <property type="entry name" value="Peptidase_S74_CIMCD"/>
    <property type="match status" value="1"/>
</dbReference>
<dbReference type="Proteomes" id="UP000317199">
    <property type="component" value="Chromosome"/>
</dbReference>
<dbReference type="InterPro" id="IPR036388">
    <property type="entry name" value="WH-like_DNA-bd_sf"/>
</dbReference>
<reference evidence="2 3" key="1">
    <citation type="submission" date="2019-06" db="EMBL/GenBank/DDBJ databases">
        <title>Lysobacter alkalisoli sp. nov. isolated from saline-alkali soil.</title>
        <authorList>
            <person name="Sun J.-Q."/>
            <person name="Xu L."/>
        </authorList>
    </citation>
    <scope>NUCLEOTIDE SEQUENCE [LARGE SCALE GENOMIC DNA]</scope>
    <source>
        <strain evidence="2 3">SJ-36</strain>
    </source>
</reference>
<dbReference type="PROSITE" id="PS51688">
    <property type="entry name" value="ICA"/>
    <property type="match status" value="1"/>
</dbReference>
<sequence>MAIETIDYRFVLRRGLAAEWTAQNGVLFEGEFGLELDTGKLKIGDGSTPWNSLPYAVVAAAADQTGIAGAKEWVGEHTFTRDLRINAGASTARILFSANAGLFTDLTFETSGVARWVVRKTNAAETGSDAGSHFIIRRFTDAGAPNGTPLEIRRDTGDMIWSGAFYPNSDNAFDFGKAGNRIKEYWGVNATINTSDARLKSTPRYLTQNEIKAAQEIARLPMVWQWLSAIQEKGPDARLHCGPTVQAVMAIMQAHDIDPFRWGAICYDEWPEQQEIIESWEDEYDEEGRLVRKAGSAVVQEYRPAGNCYSLRPVELLWFTMAGKAAADDALDARVTALEG</sequence>
<dbReference type="KEGG" id="lyj:FKV23_12650"/>
<dbReference type="InterPro" id="IPR041352">
    <property type="entry name" value="Mtd_N"/>
</dbReference>
<dbReference type="RefSeq" id="WP_141624167.1">
    <property type="nucleotide sequence ID" value="NZ_CP041242.1"/>
</dbReference>
<name>A0A514BU56_9GAMM</name>
<dbReference type="Pfam" id="PF18454">
    <property type="entry name" value="Mtd_N"/>
    <property type="match status" value="1"/>
</dbReference>
<proteinExistence type="predicted"/>
<organism evidence="2 3">
    <name type="scientific">Marilutibacter alkalisoli</name>
    <dbReference type="NCBI Taxonomy" id="2591633"/>
    <lineage>
        <taxon>Bacteria</taxon>
        <taxon>Pseudomonadati</taxon>
        <taxon>Pseudomonadota</taxon>
        <taxon>Gammaproteobacteria</taxon>
        <taxon>Lysobacterales</taxon>
        <taxon>Lysobacteraceae</taxon>
        <taxon>Marilutibacter</taxon>
    </lineage>
</organism>
<dbReference type="Gene3D" id="1.10.10.10">
    <property type="entry name" value="Winged helix-like DNA-binding domain superfamily/Winged helix DNA-binding domain"/>
    <property type="match status" value="1"/>
</dbReference>
<dbReference type="InterPro" id="IPR030392">
    <property type="entry name" value="S74_ICA"/>
</dbReference>